<dbReference type="GO" id="GO:0006021">
    <property type="term" value="P:inositol biosynthetic process"/>
    <property type="evidence" value="ECO:0007669"/>
    <property type="project" value="TreeGrafter"/>
</dbReference>
<dbReference type="Gene3D" id="3.40.50.720">
    <property type="entry name" value="NAD(P)-binding Rossmann-like Domain"/>
    <property type="match status" value="1"/>
</dbReference>
<dbReference type="GO" id="GO:0004512">
    <property type="term" value="F:inositol-3-phosphate synthase activity"/>
    <property type="evidence" value="ECO:0007669"/>
    <property type="project" value="UniProtKB-EC"/>
</dbReference>
<gene>
    <name evidence="1" type="primary">ino1</name>
    <name evidence="1" type="ORF">Phpb_04118</name>
</gene>
<keyword evidence="1" id="KW-0413">Isomerase</keyword>
<proteinExistence type="predicted"/>
<protein>
    <submittedName>
        <fullName evidence="1">Inositol-3-phosphate synthase</fullName>
        <ecNumber evidence="1">5.5.1.4</ecNumber>
    </submittedName>
</protein>
<dbReference type="InterPro" id="IPR052199">
    <property type="entry name" value="MIPS"/>
</dbReference>
<name>A0A1B8YD61_9GAMM</name>
<dbReference type="PANTHER" id="PTHR43125:SF1">
    <property type="entry name" value="INOSITOL-3-PHOSPHATE SYNTHASE"/>
    <property type="match status" value="1"/>
</dbReference>
<keyword evidence="2" id="KW-1185">Reference proteome</keyword>
<dbReference type="PATRIC" id="fig|29488.15.peg.4533"/>
<evidence type="ECO:0000313" key="2">
    <source>
        <dbReference type="Proteomes" id="UP000092665"/>
    </source>
</evidence>
<accession>A0A1B8YD61</accession>
<sequence length="93" mass="10647">MMLIVGKLVYQYQRQFLQSSIVQGSSLKENEIDILINYLLVGSQKVTEYLSECCLESSVSLLNCIPVFIASDPEWDKKFYDKGILIPVLRIIN</sequence>
<dbReference type="Proteomes" id="UP000092665">
    <property type="component" value="Unassembled WGS sequence"/>
</dbReference>
<dbReference type="AlphaFoldDB" id="A0A1B8YD61"/>
<organism evidence="1 2">
    <name type="scientific">Photorhabdus namnaonensis</name>
    <dbReference type="NCBI Taxonomy" id="1851568"/>
    <lineage>
        <taxon>Bacteria</taxon>
        <taxon>Pseudomonadati</taxon>
        <taxon>Pseudomonadota</taxon>
        <taxon>Gammaproteobacteria</taxon>
        <taxon>Enterobacterales</taxon>
        <taxon>Morganellaceae</taxon>
        <taxon>Photorhabdus</taxon>
    </lineage>
</organism>
<dbReference type="EMBL" id="LOIC01000088">
    <property type="protein sequence ID" value="OCA53066.1"/>
    <property type="molecule type" value="Genomic_DNA"/>
</dbReference>
<dbReference type="EC" id="5.5.1.4" evidence="1"/>
<dbReference type="SUPFAM" id="SSF51735">
    <property type="entry name" value="NAD(P)-binding Rossmann-fold domains"/>
    <property type="match status" value="1"/>
</dbReference>
<dbReference type="PANTHER" id="PTHR43125">
    <property type="entry name" value="INOSITOL-3-PHOSPHATE SYNTHASE"/>
    <property type="match status" value="1"/>
</dbReference>
<comment type="caution">
    <text evidence="1">The sequence shown here is derived from an EMBL/GenBank/DDBJ whole genome shotgun (WGS) entry which is preliminary data.</text>
</comment>
<reference evidence="2" key="1">
    <citation type="submission" date="2015-11" db="EMBL/GenBank/DDBJ databases">
        <authorList>
            <person name="Tobias N.J."/>
            <person name="Mishra B."/>
            <person name="Gupta D.K."/>
            <person name="Thines M."/>
            <person name="Stinear T.P."/>
            <person name="Bode H.B."/>
        </authorList>
    </citation>
    <scope>NUCLEOTIDE SEQUENCE [LARGE SCALE GENOMIC DNA]</scope>
    <source>
        <strain evidence="2">PB45.5</strain>
    </source>
</reference>
<evidence type="ECO:0000313" key="1">
    <source>
        <dbReference type="EMBL" id="OCA53066.1"/>
    </source>
</evidence>
<dbReference type="InterPro" id="IPR036291">
    <property type="entry name" value="NAD(P)-bd_dom_sf"/>
</dbReference>